<dbReference type="CDD" id="cd17329">
    <property type="entry name" value="MFS_MdtH_MDR_like"/>
    <property type="match status" value="1"/>
</dbReference>
<feature type="transmembrane region" description="Helical" evidence="7">
    <location>
        <begin position="80"/>
        <end position="97"/>
    </location>
</feature>
<dbReference type="Gene3D" id="1.20.1250.20">
    <property type="entry name" value="MFS general substrate transporter like domains"/>
    <property type="match status" value="1"/>
</dbReference>
<dbReference type="EMBL" id="MVBN01000006">
    <property type="protein sequence ID" value="OOK71243.1"/>
    <property type="molecule type" value="Genomic_DNA"/>
</dbReference>
<feature type="transmembrane region" description="Helical" evidence="7">
    <location>
        <begin position="138"/>
        <end position="160"/>
    </location>
</feature>
<feature type="transmembrane region" description="Helical" evidence="7">
    <location>
        <begin position="166"/>
        <end position="186"/>
    </location>
</feature>
<evidence type="ECO:0000256" key="6">
    <source>
        <dbReference type="ARBA" id="ARBA00023136"/>
    </source>
</evidence>
<evidence type="ECO:0000256" key="5">
    <source>
        <dbReference type="ARBA" id="ARBA00022989"/>
    </source>
</evidence>
<name>A0A1V3WW61_MYCKA</name>
<evidence type="ECO:0000256" key="3">
    <source>
        <dbReference type="ARBA" id="ARBA00022475"/>
    </source>
</evidence>
<keyword evidence="5 7" id="KW-1133">Transmembrane helix</keyword>
<proteinExistence type="inferred from homology"/>
<dbReference type="PANTHER" id="PTHR42688:SF1">
    <property type="entry name" value="BLR5212 PROTEIN"/>
    <property type="match status" value="1"/>
</dbReference>
<evidence type="ECO:0000256" key="2">
    <source>
        <dbReference type="ARBA" id="ARBA00010652"/>
    </source>
</evidence>
<dbReference type="InterPro" id="IPR011701">
    <property type="entry name" value="MFS"/>
</dbReference>
<protein>
    <submittedName>
        <fullName evidence="9">PPE family protein</fullName>
    </submittedName>
</protein>
<organism evidence="9 10">
    <name type="scientific">Mycobacterium kansasii</name>
    <dbReference type="NCBI Taxonomy" id="1768"/>
    <lineage>
        <taxon>Bacteria</taxon>
        <taxon>Bacillati</taxon>
        <taxon>Actinomycetota</taxon>
        <taxon>Actinomycetes</taxon>
        <taxon>Mycobacteriales</taxon>
        <taxon>Mycobacteriaceae</taxon>
        <taxon>Mycobacterium</taxon>
    </lineage>
</organism>
<feature type="transmembrane region" description="Helical" evidence="7">
    <location>
        <begin position="254"/>
        <end position="275"/>
    </location>
</feature>
<dbReference type="InterPro" id="IPR000030">
    <property type="entry name" value="PPE_dom"/>
</dbReference>
<evidence type="ECO:0000313" key="10">
    <source>
        <dbReference type="Proteomes" id="UP000188532"/>
    </source>
</evidence>
<evidence type="ECO:0000313" key="9">
    <source>
        <dbReference type="EMBL" id="OOK71243.1"/>
    </source>
</evidence>
<feature type="transmembrane region" description="Helical" evidence="7">
    <location>
        <begin position="42"/>
        <end position="60"/>
    </location>
</feature>
<dbReference type="PANTHER" id="PTHR42688">
    <property type="entry name" value="CONSERVED PROTEIN"/>
    <property type="match status" value="1"/>
</dbReference>
<evidence type="ECO:0000256" key="1">
    <source>
        <dbReference type="ARBA" id="ARBA00004651"/>
    </source>
</evidence>
<keyword evidence="4 7" id="KW-0812">Transmembrane</keyword>
<dbReference type="Gene3D" id="1.20.1260.20">
    <property type="entry name" value="PPE superfamily"/>
    <property type="match status" value="1"/>
</dbReference>
<keyword evidence="6 7" id="KW-0472">Membrane</keyword>
<feature type="transmembrane region" description="Helical" evidence="7">
    <location>
        <begin position="103"/>
        <end position="126"/>
    </location>
</feature>
<feature type="transmembrane region" description="Helical" evidence="7">
    <location>
        <begin position="388"/>
        <end position="405"/>
    </location>
</feature>
<dbReference type="InterPro" id="IPR022171">
    <property type="entry name" value="PPE_C"/>
</dbReference>
<feature type="transmembrane region" description="Helical" evidence="7">
    <location>
        <begin position="287"/>
        <end position="305"/>
    </location>
</feature>
<feature type="transmembrane region" description="Helical" evidence="7">
    <location>
        <begin position="311"/>
        <end position="335"/>
    </location>
</feature>
<dbReference type="STRING" id="1768.B1T50_15605"/>
<dbReference type="AlphaFoldDB" id="A0A1V3WW61"/>
<dbReference type="InterPro" id="IPR036259">
    <property type="entry name" value="MFS_trans_sf"/>
</dbReference>
<dbReference type="Proteomes" id="UP000188532">
    <property type="component" value="Unassembled WGS sequence"/>
</dbReference>
<dbReference type="Pfam" id="PF12484">
    <property type="entry name" value="PPE-SVP"/>
    <property type="match status" value="1"/>
</dbReference>
<dbReference type="SUPFAM" id="SSF103473">
    <property type="entry name" value="MFS general substrate transporter"/>
    <property type="match status" value="1"/>
</dbReference>
<dbReference type="PROSITE" id="PS50850">
    <property type="entry name" value="MFS"/>
    <property type="match status" value="1"/>
</dbReference>
<sequence length="906" mass="93102">MGMVAQFRSFNRPSRVLMVNQFAINVGFYMLMPYLAGYLAGPLGLAAWAVGLVLGVRNFAQQGMFFVGGTLADRFGYKPMIVAGCLVRTGGFVLLVLAQSLPIVVIASAAMGFAGALFNPAARAYLAADAENRRIEAFAMFNVFYQSGILLGPLVGLALVAMDFRISVMAAAVVFAALSVAQLLALPPDKAGRAAGNARNSEKSSVIEDWRVVLGNRSVLWFAAAMIGAYVLEFQINLALPLHASRLAPQSQTSLVAVLFLISSLVTVAGQRHLTRWFGARWEPGRSLPVGVMLLTASFVPLAVVPNEQRFGIAAAVLALLLSASMLALAAAVVFPFELDRVVSLSGNRLVATHYGFYKTVVGIGLLIGNLATGALLSAAHRFNVDEFAWGALILVGLVAVAGLSRHGRHTAPVSGPGRPWESRPGDQPSAFALALRASIKAAPGSTQAFPTATLTPGYLLITWQVGAGYRMITSRACRADSRSNLHVFDEPRTRNALYTLVIGRAATAEWNPAGAGATAPCRSCRWLAMLDFAALPPEINSGRMYAGGGSGSLRAAAAAWEVLAADLYATAVEYLAVVSVLTEGPWRGSVSASMAAAAAPYVSWLATTASQAQHAAGQARAAAQAYEVAFQMTVPPAEVAANRTMLSWLVATNALGQNITAIATTESQYAEMWAQDAAAMYAYASASAAASQVAPFADPPPTTSEAGLTAQAAAVARAAESDAHLTTLSQLLSRVPLALQELASPMLSMDPPDWLDFIFVTAVPLILSSVSSCLGLTQSLASLSLVAGSAAQVAAGDAASLGSALAGGLGSAAGMSSAGAALSASLGGAGSIGGLSVPASWAALPAAGSAAAPLPTSWGVMPESTAGVPGMPGVPIAGTAGQGMGGAVPRYGFRPMVVPRPPAAG</sequence>
<dbReference type="InterPro" id="IPR020846">
    <property type="entry name" value="MFS_dom"/>
</dbReference>
<feature type="transmembrane region" description="Helical" evidence="7">
    <location>
        <begin position="219"/>
        <end position="242"/>
    </location>
</feature>
<dbReference type="Pfam" id="PF07690">
    <property type="entry name" value="MFS_1"/>
    <property type="match status" value="1"/>
</dbReference>
<dbReference type="InterPro" id="IPR052425">
    <property type="entry name" value="Uncharacterized_MFS-type"/>
</dbReference>
<dbReference type="Pfam" id="PF00823">
    <property type="entry name" value="PPE"/>
    <property type="match status" value="1"/>
</dbReference>
<comment type="subcellular location">
    <subcellularLocation>
        <location evidence="1">Cell membrane</location>
        <topology evidence="1">Multi-pass membrane protein</topology>
    </subcellularLocation>
</comment>
<dbReference type="InterPro" id="IPR038332">
    <property type="entry name" value="PPE_sf"/>
</dbReference>
<comment type="caution">
    <text evidence="9">The sequence shown here is derived from an EMBL/GenBank/DDBJ whole genome shotgun (WGS) entry which is preliminary data.</text>
</comment>
<dbReference type="GO" id="GO:0005886">
    <property type="term" value="C:plasma membrane"/>
    <property type="evidence" value="ECO:0007669"/>
    <property type="project" value="UniProtKB-SubCell"/>
</dbReference>
<gene>
    <name evidence="9" type="ORF">BZL29_5760</name>
</gene>
<keyword evidence="3" id="KW-1003">Cell membrane</keyword>
<evidence type="ECO:0000259" key="8">
    <source>
        <dbReference type="PROSITE" id="PS50850"/>
    </source>
</evidence>
<comment type="similarity">
    <text evidence="2">Belongs to the mycobacterial PPE family.</text>
</comment>
<reference evidence="9 10" key="1">
    <citation type="submission" date="2017-02" db="EMBL/GenBank/DDBJ databases">
        <title>Complete genome sequences of Mycobacterium kansasii strains isolated from rhesus macaques.</title>
        <authorList>
            <person name="Panda A."/>
            <person name="Nagaraj S."/>
            <person name="Zhao X."/>
            <person name="Tettelin H."/>
            <person name="Detolla L.J."/>
        </authorList>
    </citation>
    <scope>NUCLEOTIDE SEQUENCE [LARGE SCALE GENOMIC DNA]</scope>
    <source>
        <strain evidence="9 10">11-3469</strain>
    </source>
</reference>
<evidence type="ECO:0000256" key="4">
    <source>
        <dbReference type="ARBA" id="ARBA00022692"/>
    </source>
</evidence>
<evidence type="ECO:0000256" key="7">
    <source>
        <dbReference type="SAM" id="Phobius"/>
    </source>
</evidence>
<dbReference type="SUPFAM" id="SSF140459">
    <property type="entry name" value="PE/PPE dimer-like"/>
    <property type="match status" value="1"/>
</dbReference>
<accession>A0A1V3WW61</accession>
<feature type="transmembrane region" description="Helical" evidence="7">
    <location>
        <begin position="356"/>
        <end position="376"/>
    </location>
</feature>
<dbReference type="FunFam" id="1.20.1260.20:FF:000001">
    <property type="entry name" value="PPE family protein PPE41"/>
    <property type="match status" value="1"/>
</dbReference>
<dbReference type="GO" id="GO:0022857">
    <property type="term" value="F:transmembrane transporter activity"/>
    <property type="evidence" value="ECO:0007669"/>
    <property type="project" value="InterPro"/>
</dbReference>
<feature type="domain" description="Major facilitator superfamily (MFS) profile" evidence="8">
    <location>
        <begin position="13"/>
        <end position="409"/>
    </location>
</feature>